<feature type="region of interest" description="Disordered" evidence="1">
    <location>
        <begin position="1"/>
        <end position="25"/>
    </location>
</feature>
<evidence type="ECO:0000313" key="2">
    <source>
        <dbReference type="EMBL" id="KDP44138.1"/>
    </source>
</evidence>
<dbReference type="PANTHER" id="PTHR37721:SF1">
    <property type="entry name" value="OS05G0464200 PROTEIN"/>
    <property type="match status" value="1"/>
</dbReference>
<proteinExistence type="predicted"/>
<sequence>MLMVVMQSDPCSPLKSKNTTFPPIPKRGRVKAQIFESFAKAVVAVASKAGGTLKRNGEGDGGDSGCPSPATPPSSPLKSYPF</sequence>
<feature type="region of interest" description="Disordered" evidence="1">
    <location>
        <begin position="49"/>
        <end position="82"/>
    </location>
</feature>
<protein>
    <submittedName>
        <fullName evidence="2">Uncharacterized protein</fullName>
    </submittedName>
</protein>
<dbReference type="OrthoDB" id="1729447at2759"/>
<dbReference type="EMBL" id="KK914256">
    <property type="protein sequence ID" value="KDP44138.1"/>
    <property type="molecule type" value="Genomic_DNA"/>
</dbReference>
<accession>A0A067LA89</accession>
<dbReference type="AlphaFoldDB" id="A0A067LA89"/>
<keyword evidence="3" id="KW-1185">Reference proteome</keyword>
<name>A0A067LA89_JATCU</name>
<reference evidence="2 3" key="1">
    <citation type="journal article" date="2014" name="PLoS ONE">
        <title>Global Analysis of Gene Expression Profiles in Physic Nut (Jatropha curcas L.) Seedlings Exposed to Salt Stress.</title>
        <authorList>
            <person name="Zhang L."/>
            <person name="Zhang C."/>
            <person name="Wu P."/>
            <person name="Chen Y."/>
            <person name="Li M."/>
            <person name="Jiang H."/>
            <person name="Wu G."/>
        </authorList>
    </citation>
    <scope>NUCLEOTIDE SEQUENCE [LARGE SCALE GENOMIC DNA]</scope>
    <source>
        <strain evidence="3">cv. GZQX0401</strain>
        <tissue evidence="2">Young leaves</tissue>
    </source>
</reference>
<dbReference type="Proteomes" id="UP000027138">
    <property type="component" value="Unassembled WGS sequence"/>
</dbReference>
<gene>
    <name evidence="2" type="ORF">JCGZ_05605</name>
</gene>
<evidence type="ECO:0000313" key="3">
    <source>
        <dbReference type="Proteomes" id="UP000027138"/>
    </source>
</evidence>
<organism evidence="2 3">
    <name type="scientific">Jatropha curcas</name>
    <name type="common">Barbados nut</name>
    <dbReference type="NCBI Taxonomy" id="180498"/>
    <lineage>
        <taxon>Eukaryota</taxon>
        <taxon>Viridiplantae</taxon>
        <taxon>Streptophyta</taxon>
        <taxon>Embryophyta</taxon>
        <taxon>Tracheophyta</taxon>
        <taxon>Spermatophyta</taxon>
        <taxon>Magnoliopsida</taxon>
        <taxon>eudicotyledons</taxon>
        <taxon>Gunneridae</taxon>
        <taxon>Pentapetalae</taxon>
        <taxon>rosids</taxon>
        <taxon>fabids</taxon>
        <taxon>Malpighiales</taxon>
        <taxon>Euphorbiaceae</taxon>
        <taxon>Crotonoideae</taxon>
        <taxon>Jatropheae</taxon>
        <taxon>Jatropha</taxon>
    </lineage>
</organism>
<dbReference type="PANTHER" id="PTHR37721">
    <property type="entry name" value="OS05G0464200 PROTEIN"/>
    <property type="match status" value="1"/>
</dbReference>
<evidence type="ECO:0000256" key="1">
    <source>
        <dbReference type="SAM" id="MobiDB-lite"/>
    </source>
</evidence>